<dbReference type="GO" id="GO:0009734">
    <property type="term" value="P:auxin-activated signaling pathway"/>
    <property type="evidence" value="ECO:0007669"/>
    <property type="project" value="UniProtKB-KW"/>
</dbReference>
<dbReference type="GO" id="GO:0009851">
    <property type="term" value="P:auxin biosynthetic process"/>
    <property type="evidence" value="ECO:0007669"/>
    <property type="project" value="UniProtKB-KW"/>
</dbReference>
<dbReference type="GO" id="GO:0003677">
    <property type="term" value="F:DNA binding"/>
    <property type="evidence" value="ECO:0007669"/>
    <property type="project" value="UniProtKB-KW"/>
</dbReference>
<evidence type="ECO:0000256" key="10">
    <source>
        <dbReference type="ARBA" id="ARBA00023294"/>
    </source>
</evidence>
<evidence type="ECO:0000256" key="7">
    <source>
        <dbReference type="ARBA" id="ARBA00023125"/>
    </source>
</evidence>
<dbReference type="GO" id="GO:0046872">
    <property type="term" value="F:metal ion binding"/>
    <property type="evidence" value="ECO:0007669"/>
    <property type="project" value="UniProtKB-KW"/>
</dbReference>
<sequence length="230" mass="25714">MNQQQQQQQQPIYYSSSNHLLEPCSSNDAVFTYWKWRDQTEAEAEAEAEEGVTPPILNCWRACSDCGNRAKKECRFKRCRTCCRARAFPCSTHVRSTWVPVACRRKRRHDPSSSSSSISSFSHSKRPTLYDSHTTTSISNTLTTFTNQGHATLKQSLPSKVHAPAIFRCHRVTAISDGEVEVAYQVAVRICGHVFKGFLYDQGVDEKNGDYSTSSSPIVALSTPNPSSPS</sequence>
<dbReference type="PANTHER" id="PTHR31604">
    <property type="entry name" value="PROTEIN LATERAL ROOT PRIMORDIUM 1"/>
    <property type="match status" value="1"/>
</dbReference>
<comment type="caution">
    <text evidence="12">The sequence shown here is derived from an EMBL/GenBank/DDBJ whole genome shotgun (WGS) entry which is preliminary data.</text>
</comment>
<dbReference type="NCBIfam" id="TIGR01624">
    <property type="entry name" value="LRP1_Cterm"/>
    <property type="match status" value="1"/>
</dbReference>
<evidence type="ECO:0000256" key="6">
    <source>
        <dbReference type="ARBA" id="ARBA00023070"/>
    </source>
</evidence>
<dbReference type="Proteomes" id="UP000583929">
    <property type="component" value="Unassembled WGS sequence"/>
</dbReference>
<dbReference type="AlphaFoldDB" id="A0A7J6HN01"/>
<protein>
    <submittedName>
        <fullName evidence="12">Uncharacterized protein</fullName>
    </submittedName>
</protein>
<keyword evidence="6" id="KW-0073">Auxin biosynthesis</keyword>
<evidence type="ECO:0000313" key="13">
    <source>
        <dbReference type="Proteomes" id="UP000583929"/>
    </source>
</evidence>
<organism evidence="12 13">
    <name type="scientific">Cannabis sativa</name>
    <name type="common">Hemp</name>
    <name type="synonym">Marijuana</name>
    <dbReference type="NCBI Taxonomy" id="3483"/>
    <lineage>
        <taxon>Eukaryota</taxon>
        <taxon>Viridiplantae</taxon>
        <taxon>Streptophyta</taxon>
        <taxon>Embryophyta</taxon>
        <taxon>Tracheophyta</taxon>
        <taxon>Spermatophyta</taxon>
        <taxon>Magnoliopsida</taxon>
        <taxon>eudicotyledons</taxon>
        <taxon>Gunneridae</taxon>
        <taxon>Pentapetalae</taxon>
        <taxon>rosids</taxon>
        <taxon>fabids</taxon>
        <taxon>Rosales</taxon>
        <taxon>Cannabaceae</taxon>
        <taxon>Cannabis</taxon>
    </lineage>
</organism>
<gene>
    <name evidence="12" type="ORF">G4B88_028961</name>
</gene>
<dbReference type="Pfam" id="PF05142">
    <property type="entry name" value="DUF702"/>
    <property type="match status" value="1"/>
</dbReference>
<keyword evidence="5" id="KW-0862">Zinc</keyword>
<dbReference type="PANTHER" id="PTHR31604:SF28">
    <property type="entry name" value="PROTEIN SHI RELATED SEQUENCE 6"/>
    <property type="match status" value="1"/>
</dbReference>
<evidence type="ECO:0000256" key="11">
    <source>
        <dbReference type="SAM" id="MobiDB-lite"/>
    </source>
</evidence>
<evidence type="ECO:0000256" key="3">
    <source>
        <dbReference type="ARBA" id="ARBA00022473"/>
    </source>
</evidence>
<dbReference type="EMBL" id="JAATIQ010000035">
    <property type="protein sequence ID" value="KAF4396647.1"/>
    <property type="molecule type" value="Genomic_DNA"/>
</dbReference>
<keyword evidence="7" id="KW-0238">DNA-binding</keyword>
<comment type="subcellular location">
    <subcellularLocation>
        <location evidence="1">Nucleus</location>
    </subcellularLocation>
</comment>
<keyword evidence="3" id="KW-0217">Developmental protein</keyword>
<evidence type="ECO:0000313" key="12">
    <source>
        <dbReference type="EMBL" id="KAF4396647.1"/>
    </source>
</evidence>
<proteinExistence type="inferred from homology"/>
<dbReference type="GO" id="GO:0003700">
    <property type="term" value="F:DNA-binding transcription factor activity"/>
    <property type="evidence" value="ECO:0007669"/>
    <property type="project" value="InterPro"/>
</dbReference>
<evidence type="ECO:0000256" key="2">
    <source>
        <dbReference type="ARBA" id="ARBA00006911"/>
    </source>
</evidence>
<dbReference type="InterPro" id="IPR006510">
    <property type="entry name" value="Znf_LRP1"/>
</dbReference>
<dbReference type="GO" id="GO:0045893">
    <property type="term" value="P:positive regulation of DNA-templated transcription"/>
    <property type="evidence" value="ECO:0007669"/>
    <property type="project" value="TreeGrafter"/>
</dbReference>
<evidence type="ECO:0000256" key="5">
    <source>
        <dbReference type="ARBA" id="ARBA00022833"/>
    </source>
</evidence>
<feature type="compositionally biased region" description="Low complexity" evidence="11">
    <location>
        <begin position="112"/>
        <end position="122"/>
    </location>
</feature>
<dbReference type="InterPro" id="IPR007818">
    <property type="entry name" value="SHI"/>
</dbReference>
<dbReference type="NCBIfam" id="TIGR01623">
    <property type="entry name" value="put_zinc_LRP1"/>
    <property type="match status" value="1"/>
</dbReference>
<name>A0A7J6HN01_CANSA</name>
<dbReference type="InterPro" id="IPR006511">
    <property type="entry name" value="SHI_C"/>
</dbReference>
<evidence type="ECO:0000256" key="9">
    <source>
        <dbReference type="ARBA" id="ARBA00023242"/>
    </source>
</evidence>
<keyword evidence="13" id="KW-1185">Reference proteome</keyword>
<evidence type="ECO:0000256" key="8">
    <source>
        <dbReference type="ARBA" id="ARBA00023159"/>
    </source>
</evidence>
<comment type="similarity">
    <text evidence="2">Belongs to the SHI protein family.</text>
</comment>
<feature type="region of interest" description="Disordered" evidence="11">
    <location>
        <begin position="210"/>
        <end position="230"/>
    </location>
</feature>
<evidence type="ECO:0000256" key="4">
    <source>
        <dbReference type="ARBA" id="ARBA00022723"/>
    </source>
</evidence>
<feature type="region of interest" description="Disordered" evidence="11">
    <location>
        <begin position="107"/>
        <end position="129"/>
    </location>
</feature>
<evidence type="ECO:0000256" key="1">
    <source>
        <dbReference type="ARBA" id="ARBA00004123"/>
    </source>
</evidence>
<accession>A0A7J6HN01</accession>
<keyword evidence="10" id="KW-0927">Auxin signaling pathway</keyword>
<dbReference type="GO" id="GO:0005634">
    <property type="term" value="C:nucleus"/>
    <property type="evidence" value="ECO:0007669"/>
    <property type="project" value="UniProtKB-SubCell"/>
</dbReference>
<keyword evidence="9" id="KW-0539">Nucleus</keyword>
<keyword evidence="4" id="KW-0479">Metal-binding</keyword>
<keyword evidence="8" id="KW-0010">Activator</keyword>
<reference evidence="12 13" key="1">
    <citation type="journal article" date="2020" name="bioRxiv">
        <title>Sequence and annotation of 42 cannabis genomes reveals extensive copy number variation in cannabinoid synthesis and pathogen resistance genes.</title>
        <authorList>
            <person name="Mckernan K.J."/>
            <person name="Helbert Y."/>
            <person name="Kane L.T."/>
            <person name="Ebling H."/>
            <person name="Zhang L."/>
            <person name="Liu B."/>
            <person name="Eaton Z."/>
            <person name="Mclaughlin S."/>
            <person name="Kingan S."/>
            <person name="Baybayan P."/>
            <person name="Concepcion G."/>
            <person name="Jordan M."/>
            <person name="Riva A."/>
            <person name="Barbazuk W."/>
            <person name="Harkins T."/>
        </authorList>
    </citation>
    <scope>NUCLEOTIDE SEQUENCE [LARGE SCALE GENOMIC DNA]</scope>
    <source>
        <strain evidence="13">cv. Jamaican Lion 4</strain>
        <tissue evidence="12">Leaf</tissue>
    </source>
</reference>